<feature type="domain" description="Fibronectin type-III" evidence="8">
    <location>
        <begin position="923"/>
        <end position="1009"/>
    </location>
</feature>
<dbReference type="GO" id="GO:0046872">
    <property type="term" value="F:metal ion binding"/>
    <property type="evidence" value="ECO:0007669"/>
    <property type="project" value="UniProtKB-KW"/>
</dbReference>
<sequence length="1108" mass="118363">MNLRNNQHAHVPGAWSRAALCLTLLLSVLALTAPPARADYAELPAFPGAEGFGYAAAGGRGGEVYHVTSHELTGPGTFHDALTTAGATPRTVVFDISGDLEIPQIVLRDKAYITIAGQTAPGDGVTVWGGNIRFIDSHDIVIRYLRFRLGAGAGVQDDTMYFEDCQRVMIDHSSFSWGTDEVLSIKSKDYDNPESMEITVQWSIISEGLLTHSMGGLIEMNTISMHHNLYAHNNDRNPKTKGQIDFVNNVIYNWGSDPYVAGGESGTLGFGNVVGNYFIAGVNSASPEDAVTRGNENYSVFLQNNRIDSDTDGILDGVDAGAGILEPERPSVVVDQRFEYPPVHTQGPDQAYEYVLAHAGASLVRDAVDTRVIRDVRNQTGAIIGDENDVGGYPVLAGGDVPTDTDRDGMPDAWERGNGLDPTDAADRNGDTDGDGYTNLEEYLNELAAPGFPADYPMTLLPWTADPFEPPVAPEPEPEIRPVLDGELLRSVVINDTTSNGQANAAFWSVQEDLRLGDFVAGDRMTGSNAYTFEAVPDELLGLEWIRSAVGSRGATNDDVVSFYLTADTDVYVAHDTRISTKPEWLTSAFEETGLIITDSQPVDWEVYRQTLPAGSHVVMGPNNGGSSMNYFVLVAPTADGVQAPGEAPARLAATVSVEGGAALTWDPVPEASSYLVYRSSSLDPNWRVIGAASTTAFGDEAMEFGIGYQYAVSAVNAGGESVHSTPVDVVAYDPAVPIPAVPAAPEPVAHSYSVELTWAEVEGVLGYTVYRAATDGDFAALGSVGASAFVDEAVEPGTTYRYAVSATSSGGVSDRSAAATVTTGPVLEPAGTPEGLAAGTVTATAFALTWAPAPNADSYHVYRVADGDSTFERIGTTTSPAYSDDALSASATGYSYAVSASNELGESDRSAQIRVEMPLAQRLDDLTVTRVGDTFVGLTWTSHGGASQHVIYRSSEGADLVEVGTAKVDTFYDRTAEPDTEYTYVVRALNAAGESEPSVPVTVVTWPHQWDPDTAYTGHERVTHAGSVYEAQWWTQGRQPGDPTGPWAEVGEEIAIGDQVGTRWTPSWIYTGDELVVYQGQLYRAQWWNRNQEPGAANGPWRSVPIG</sequence>
<keyword evidence="1" id="KW-0479">Metal-binding</keyword>
<evidence type="ECO:0000256" key="3">
    <source>
        <dbReference type="ARBA" id="ARBA00023180"/>
    </source>
</evidence>
<dbReference type="EC" id="3.2.1.91" evidence="9"/>
<dbReference type="Gene3D" id="2.160.20.10">
    <property type="entry name" value="Single-stranded right-handed beta-helix, Pectin lyase-like"/>
    <property type="match status" value="1"/>
</dbReference>
<accession>A0A7M4DME4</accession>
<keyword evidence="7" id="KW-0732">Signal</keyword>
<evidence type="ECO:0000256" key="5">
    <source>
        <dbReference type="ARBA" id="ARBA00023326"/>
    </source>
</evidence>
<dbReference type="InterPro" id="IPR012334">
    <property type="entry name" value="Pectin_lyas_fold"/>
</dbReference>
<keyword evidence="3" id="KW-0325">Glycoprotein</keyword>
<feature type="domain" description="Fibronectin type-III" evidence="8">
    <location>
        <begin position="739"/>
        <end position="827"/>
    </location>
</feature>
<dbReference type="Proteomes" id="UP000419743">
    <property type="component" value="Unassembled WGS sequence"/>
</dbReference>
<name>A0A7M4DME4_9MICO</name>
<dbReference type="CDD" id="cd00063">
    <property type="entry name" value="FN3"/>
    <property type="match status" value="4"/>
</dbReference>
<organism evidence="9 10">
    <name type="scientific">Occultella aeris</name>
    <dbReference type="NCBI Taxonomy" id="2761496"/>
    <lineage>
        <taxon>Bacteria</taxon>
        <taxon>Bacillati</taxon>
        <taxon>Actinomycetota</taxon>
        <taxon>Actinomycetes</taxon>
        <taxon>Micrococcales</taxon>
        <taxon>Ruaniaceae</taxon>
        <taxon>Occultella</taxon>
    </lineage>
</organism>
<dbReference type="InterPro" id="IPR052063">
    <property type="entry name" value="Polysaccharide_Lyase_1"/>
</dbReference>
<evidence type="ECO:0000256" key="4">
    <source>
        <dbReference type="ARBA" id="ARBA00023295"/>
    </source>
</evidence>
<dbReference type="Gene3D" id="2.10.10.20">
    <property type="entry name" value="Carbohydrate-binding module superfamily 5/12"/>
    <property type="match status" value="2"/>
</dbReference>
<dbReference type="InterPro" id="IPR003610">
    <property type="entry name" value="CBM5/12"/>
</dbReference>
<protein>
    <submittedName>
        <fullName evidence="9">Exoglucanase B</fullName>
        <ecNumber evidence="9">3.2.1.91</ecNumber>
    </submittedName>
</protein>
<keyword evidence="5" id="KW-0624">Polysaccharide degradation</keyword>
<comment type="caution">
    <text evidence="9">The sequence shown here is derived from an EMBL/GenBank/DDBJ whole genome shotgun (WGS) entry which is preliminary data.</text>
</comment>
<dbReference type="PANTHER" id="PTHR42970">
    <property type="entry name" value="PECTATE LYASE C-RELATED"/>
    <property type="match status" value="1"/>
</dbReference>
<evidence type="ECO:0000256" key="1">
    <source>
        <dbReference type="ARBA" id="ARBA00022723"/>
    </source>
</evidence>
<feature type="domain" description="Fibronectin type-III" evidence="8">
    <location>
        <begin position="648"/>
        <end position="735"/>
    </location>
</feature>
<evidence type="ECO:0000259" key="8">
    <source>
        <dbReference type="PROSITE" id="PS50853"/>
    </source>
</evidence>
<dbReference type="CDD" id="cd12215">
    <property type="entry name" value="ChiC_BD"/>
    <property type="match status" value="2"/>
</dbReference>
<keyword evidence="10" id="KW-1185">Reference proteome</keyword>
<dbReference type="InterPro" id="IPR013783">
    <property type="entry name" value="Ig-like_fold"/>
</dbReference>
<dbReference type="InterPro" id="IPR003961">
    <property type="entry name" value="FN3_dom"/>
</dbReference>
<dbReference type="InterPro" id="IPR011050">
    <property type="entry name" value="Pectin_lyase_fold/virulence"/>
</dbReference>
<evidence type="ECO:0000256" key="6">
    <source>
        <dbReference type="SAM" id="MobiDB-lite"/>
    </source>
</evidence>
<dbReference type="GO" id="GO:0005576">
    <property type="term" value="C:extracellular region"/>
    <property type="evidence" value="ECO:0007669"/>
    <property type="project" value="InterPro"/>
</dbReference>
<dbReference type="SUPFAM" id="SSF49265">
    <property type="entry name" value="Fibronectin type III"/>
    <property type="match status" value="2"/>
</dbReference>
<feature type="region of interest" description="Disordered" evidence="6">
    <location>
        <begin position="402"/>
        <end position="433"/>
    </location>
</feature>
<dbReference type="GO" id="GO:0000272">
    <property type="term" value="P:polysaccharide catabolic process"/>
    <property type="evidence" value="ECO:0007669"/>
    <property type="project" value="UniProtKB-KW"/>
</dbReference>
<proteinExistence type="predicted"/>
<evidence type="ECO:0000256" key="2">
    <source>
        <dbReference type="ARBA" id="ARBA00022801"/>
    </source>
</evidence>
<keyword evidence="4 9" id="KW-0326">Glycosidase</keyword>
<dbReference type="PANTHER" id="PTHR42970:SF1">
    <property type="entry name" value="PECTATE LYASE C-RELATED"/>
    <property type="match status" value="1"/>
</dbReference>
<dbReference type="Pfam" id="PF02839">
    <property type="entry name" value="CBM_5_12"/>
    <property type="match status" value="1"/>
</dbReference>
<keyword evidence="5" id="KW-0119">Carbohydrate metabolism</keyword>
<dbReference type="GO" id="GO:0030246">
    <property type="term" value="F:carbohydrate binding"/>
    <property type="evidence" value="ECO:0007669"/>
    <property type="project" value="InterPro"/>
</dbReference>
<feature type="chain" id="PRO_5029817305" evidence="7">
    <location>
        <begin position="39"/>
        <end position="1108"/>
    </location>
</feature>
<evidence type="ECO:0000256" key="7">
    <source>
        <dbReference type="SAM" id="SignalP"/>
    </source>
</evidence>
<dbReference type="EMBL" id="CACRYJ010000048">
    <property type="protein sequence ID" value="VZO38554.1"/>
    <property type="molecule type" value="Genomic_DNA"/>
</dbReference>
<keyword evidence="2 9" id="KW-0378">Hydrolase</keyword>
<evidence type="ECO:0000313" key="10">
    <source>
        <dbReference type="Proteomes" id="UP000419743"/>
    </source>
</evidence>
<dbReference type="AlphaFoldDB" id="A0A7M4DME4"/>
<dbReference type="SUPFAM" id="SSF51126">
    <property type="entry name" value="Pectin lyase-like"/>
    <property type="match status" value="1"/>
</dbReference>
<feature type="compositionally biased region" description="Basic and acidic residues" evidence="6">
    <location>
        <begin position="404"/>
        <end position="415"/>
    </location>
</feature>
<feature type="signal peptide" evidence="7">
    <location>
        <begin position="1"/>
        <end position="38"/>
    </location>
</feature>
<reference evidence="9 10" key="1">
    <citation type="submission" date="2019-11" db="EMBL/GenBank/DDBJ databases">
        <authorList>
            <person name="Criscuolo A."/>
        </authorList>
    </citation>
    <scope>NUCLEOTIDE SEQUENCE [LARGE SCALE GENOMIC DNA]</scope>
    <source>
        <strain evidence="9">CIP111667</strain>
    </source>
</reference>
<dbReference type="Gene3D" id="2.60.40.10">
    <property type="entry name" value="Immunoglobulins"/>
    <property type="match status" value="4"/>
</dbReference>
<dbReference type="InterPro" id="IPR036116">
    <property type="entry name" value="FN3_sf"/>
</dbReference>
<dbReference type="InterPro" id="IPR036573">
    <property type="entry name" value="CBM_sf_5/12"/>
</dbReference>
<gene>
    <name evidence="9" type="primary">cbhB</name>
    <name evidence="9" type="ORF">HALOF300_03315</name>
</gene>
<evidence type="ECO:0000313" key="9">
    <source>
        <dbReference type="EMBL" id="VZO38554.1"/>
    </source>
</evidence>
<dbReference type="PROSITE" id="PS50853">
    <property type="entry name" value="FN3"/>
    <property type="match status" value="3"/>
</dbReference>
<dbReference type="SMART" id="SM00495">
    <property type="entry name" value="ChtBD3"/>
    <property type="match status" value="2"/>
</dbReference>
<dbReference type="SMART" id="SM00060">
    <property type="entry name" value="FN3"/>
    <property type="match status" value="4"/>
</dbReference>
<dbReference type="GO" id="GO:0016162">
    <property type="term" value="F:cellulose 1,4-beta-cellobiosidase activity"/>
    <property type="evidence" value="ECO:0007669"/>
    <property type="project" value="UniProtKB-EC"/>
</dbReference>
<dbReference type="SUPFAM" id="SSF51055">
    <property type="entry name" value="Carbohydrate binding domain"/>
    <property type="match status" value="2"/>
</dbReference>